<name>G5HEP0_9FIRM</name>
<dbReference type="Proteomes" id="UP000003763">
    <property type="component" value="Unassembled WGS sequence"/>
</dbReference>
<dbReference type="EMBL" id="ADLJ01000007">
    <property type="protein sequence ID" value="EHE99998.1"/>
    <property type="molecule type" value="Genomic_DNA"/>
</dbReference>
<organism evidence="1 2">
    <name type="scientific">[Clostridium] citroniae WAL-17108</name>
    <dbReference type="NCBI Taxonomy" id="742733"/>
    <lineage>
        <taxon>Bacteria</taxon>
        <taxon>Bacillati</taxon>
        <taxon>Bacillota</taxon>
        <taxon>Clostridia</taxon>
        <taxon>Lachnospirales</taxon>
        <taxon>Lachnospiraceae</taxon>
        <taxon>Enterocloster</taxon>
    </lineage>
</organism>
<dbReference type="AlphaFoldDB" id="G5HEP0"/>
<evidence type="ECO:0000313" key="2">
    <source>
        <dbReference type="Proteomes" id="UP000003763"/>
    </source>
</evidence>
<reference evidence="1 2" key="1">
    <citation type="submission" date="2011-08" db="EMBL/GenBank/DDBJ databases">
        <title>The Genome Sequence of Clostridium citroniae WAL-17108.</title>
        <authorList>
            <consortium name="The Broad Institute Genome Sequencing Platform"/>
            <person name="Earl A."/>
            <person name="Ward D."/>
            <person name="Feldgarden M."/>
            <person name="Gevers D."/>
            <person name="Finegold S.M."/>
            <person name="Summanen P.H."/>
            <person name="Molitoris D.R."/>
            <person name="Vaisanen M.L."/>
            <person name="Daigneault M."/>
            <person name="Allen-Vercoe E."/>
            <person name="Young S.K."/>
            <person name="Zeng Q."/>
            <person name="Gargeya S."/>
            <person name="Fitzgerald M."/>
            <person name="Haas B."/>
            <person name="Abouelleil A."/>
            <person name="Alvarado L."/>
            <person name="Arachchi H.M."/>
            <person name="Berlin A."/>
            <person name="Brown A."/>
            <person name="Chapman S.B."/>
            <person name="Chen Z."/>
            <person name="Dunbar C."/>
            <person name="Freedman E."/>
            <person name="Gearin G."/>
            <person name="Gellesch M."/>
            <person name="Goldberg J."/>
            <person name="Griggs A."/>
            <person name="Gujja S."/>
            <person name="Heiman D."/>
            <person name="Howarth C."/>
            <person name="Larson L."/>
            <person name="Lui A."/>
            <person name="MacDonald P.J.P."/>
            <person name="Montmayeur A."/>
            <person name="Murphy C."/>
            <person name="Neiman D."/>
            <person name="Pearson M."/>
            <person name="Priest M."/>
            <person name="Roberts A."/>
            <person name="Saif S."/>
            <person name="Shea T."/>
            <person name="Shenoy N."/>
            <person name="Sisk P."/>
            <person name="Stolte C."/>
            <person name="Sykes S."/>
            <person name="Wortman J."/>
            <person name="Nusbaum C."/>
            <person name="Birren B."/>
        </authorList>
    </citation>
    <scope>NUCLEOTIDE SEQUENCE [LARGE SCALE GENOMIC DNA]</scope>
    <source>
        <strain evidence="1 2">WAL-17108</strain>
    </source>
</reference>
<protein>
    <submittedName>
        <fullName evidence="1">Uncharacterized protein</fullName>
    </submittedName>
</protein>
<evidence type="ECO:0000313" key="1">
    <source>
        <dbReference type="EMBL" id="EHE99998.1"/>
    </source>
</evidence>
<proteinExistence type="predicted"/>
<dbReference type="PROSITE" id="PS51257">
    <property type="entry name" value="PROKAR_LIPOPROTEIN"/>
    <property type="match status" value="1"/>
</dbReference>
<dbReference type="RefSeq" id="WP_007859621.1">
    <property type="nucleotide sequence ID" value="NZ_JH376420.1"/>
</dbReference>
<gene>
    <name evidence="1" type="ORF">HMPREF9469_00913</name>
</gene>
<accession>G5HEP0</accession>
<sequence>MKECKYAEDTERGTYCSASGCGCDDPYVAICDIAARTDFMRENGLEEDDMRGSLIGIDAVGNPIYN</sequence>
<dbReference type="HOGENOM" id="CLU_2823467_0_0_9"/>
<comment type="caution">
    <text evidence="1">The sequence shown here is derived from an EMBL/GenBank/DDBJ whole genome shotgun (WGS) entry which is preliminary data.</text>
</comment>